<proteinExistence type="inferred from homology"/>
<dbReference type="PANTHER" id="PTHR48438">
    <property type="entry name" value="ALPHA-(1,3)-FUCOSYLTRANSFERASE C-RELATED"/>
    <property type="match status" value="1"/>
</dbReference>
<sequence length="174" mass="20274">MFTIAKKCANSAITILPPCVRERFVQLLSRHVKVDIYGKCGLQPPQDLDAILDNDYAFYLGFENSFCQDYMTEKLFQYYKRDLITVVRGSMGYAKYLPQETFVNAADFRSVKELGEFLNRLSNNEDEYIEYLRRKDSYEVYEREYVFRDAMCKFCNNNTPTLTAKSLGDTDSGN</sequence>
<dbReference type="EMBL" id="JAIWYP010000003">
    <property type="protein sequence ID" value="KAH3859875.1"/>
    <property type="molecule type" value="Genomic_DNA"/>
</dbReference>
<protein>
    <recommendedName>
        <fullName evidence="7">Fucosyltransferase</fullName>
        <ecNumber evidence="7">2.4.1.-</ecNumber>
    </recommendedName>
</protein>
<dbReference type="Proteomes" id="UP000828390">
    <property type="component" value="Unassembled WGS sequence"/>
</dbReference>
<evidence type="ECO:0000256" key="4">
    <source>
        <dbReference type="ARBA" id="ARBA00022676"/>
    </source>
</evidence>
<keyword evidence="7" id="KW-0472">Membrane</keyword>
<name>A0A9D4RB45_DREPO</name>
<dbReference type="Gene3D" id="3.40.50.11660">
    <property type="entry name" value="Glycosyl transferase family 10, C-terminal domain"/>
    <property type="match status" value="1"/>
</dbReference>
<evidence type="ECO:0000256" key="2">
    <source>
        <dbReference type="ARBA" id="ARBA00004922"/>
    </source>
</evidence>
<dbReference type="GO" id="GO:0032580">
    <property type="term" value="C:Golgi cisterna membrane"/>
    <property type="evidence" value="ECO:0007669"/>
    <property type="project" value="UniProtKB-SubCell"/>
</dbReference>
<dbReference type="GO" id="GO:0008417">
    <property type="term" value="F:fucosyltransferase activity"/>
    <property type="evidence" value="ECO:0007669"/>
    <property type="project" value="InterPro"/>
</dbReference>
<dbReference type="EC" id="2.4.1.-" evidence="7"/>
<evidence type="ECO:0000256" key="3">
    <source>
        <dbReference type="ARBA" id="ARBA00008919"/>
    </source>
</evidence>
<organism evidence="9 10">
    <name type="scientific">Dreissena polymorpha</name>
    <name type="common">Zebra mussel</name>
    <name type="synonym">Mytilus polymorpha</name>
    <dbReference type="NCBI Taxonomy" id="45954"/>
    <lineage>
        <taxon>Eukaryota</taxon>
        <taxon>Metazoa</taxon>
        <taxon>Spiralia</taxon>
        <taxon>Lophotrochozoa</taxon>
        <taxon>Mollusca</taxon>
        <taxon>Bivalvia</taxon>
        <taxon>Autobranchia</taxon>
        <taxon>Heteroconchia</taxon>
        <taxon>Euheterodonta</taxon>
        <taxon>Imparidentia</taxon>
        <taxon>Neoheterodontei</taxon>
        <taxon>Myida</taxon>
        <taxon>Dreissenoidea</taxon>
        <taxon>Dreissenidae</taxon>
        <taxon>Dreissena</taxon>
    </lineage>
</organism>
<evidence type="ECO:0000256" key="7">
    <source>
        <dbReference type="RuleBase" id="RU003832"/>
    </source>
</evidence>
<comment type="pathway">
    <text evidence="2">Protein modification; protein glycosylation.</text>
</comment>
<reference evidence="9" key="2">
    <citation type="submission" date="2020-11" db="EMBL/GenBank/DDBJ databases">
        <authorList>
            <person name="McCartney M.A."/>
            <person name="Auch B."/>
            <person name="Kono T."/>
            <person name="Mallez S."/>
            <person name="Becker A."/>
            <person name="Gohl D.M."/>
            <person name="Silverstein K.A.T."/>
            <person name="Koren S."/>
            <person name="Bechman K.B."/>
            <person name="Herman A."/>
            <person name="Abrahante J.E."/>
            <person name="Garbe J."/>
        </authorList>
    </citation>
    <scope>NUCLEOTIDE SEQUENCE</scope>
    <source>
        <strain evidence="9">Duluth1</strain>
        <tissue evidence="9">Whole animal</tissue>
    </source>
</reference>
<evidence type="ECO:0000259" key="8">
    <source>
        <dbReference type="Pfam" id="PF00852"/>
    </source>
</evidence>
<feature type="domain" description="Fucosyltransferase C-terminal" evidence="8">
    <location>
        <begin position="20"/>
        <end position="157"/>
    </location>
</feature>
<reference evidence="9" key="1">
    <citation type="journal article" date="2019" name="bioRxiv">
        <title>The Genome of the Zebra Mussel, Dreissena polymorpha: A Resource for Invasive Species Research.</title>
        <authorList>
            <person name="McCartney M.A."/>
            <person name="Auch B."/>
            <person name="Kono T."/>
            <person name="Mallez S."/>
            <person name="Zhang Y."/>
            <person name="Obille A."/>
            <person name="Becker A."/>
            <person name="Abrahante J.E."/>
            <person name="Garbe J."/>
            <person name="Badalamenti J.P."/>
            <person name="Herman A."/>
            <person name="Mangelson H."/>
            <person name="Liachko I."/>
            <person name="Sullivan S."/>
            <person name="Sone E.D."/>
            <person name="Koren S."/>
            <person name="Silverstein K.A.T."/>
            <person name="Beckman K.B."/>
            <person name="Gohl D.M."/>
        </authorList>
    </citation>
    <scope>NUCLEOTIDE SEQUENCE</scope>
    <source>
        <strain evidence="9">Duluth1</strain>
        <tissue evidence="9">Whole animal</tissue>
    </source>
</reference>
<comment type="similarity">
    <text evidence="3 7">Belongs to the glycosyltransferase 10 family.</text>
</comment>
<evidence type="ECO:0000256" key="1">
    <source>
        <dbReference type="ARBA" id="ARBA00004323"/>
    </source>
</evidence>
<dbReference type="AlphaFoldDB" id="A0A9D4RB45"/>
<accession>A0A9D4RB45</accession>
<dbReference type="InterPro" id="IPR001503">
    <property type="entry name" value="Glyco_trans_10"/>
</dbReference>
<comment type="subcellular location">
    <subcellularLocation>
        <location evidence="1">Golgi apparatus membrane</location>
        <topology evidence="1">Single-pass type II membrane protein</topology>
    </subcellularLocation>
    <subcellularLocation>
        <location evidence="7">Golgi apparatus</location>
        <location evidence="7">Golgi stack membrane</location>
        <topology evidence="7">Single-pass type II membrane protein</topology>
    </subcellularLocation>
</comment>
<keyword evidence="6 7" id="KW-0333">Golgi apparatus</keyword>
<comment type="caution">
    <text evidence="9">The sequence shown here is derived from an EMBL/GenBank/DDBJ whole genome shotgun (WGS) entry which is preliminary data.</text>
</comment>
<gene>
    <name evidence="9" type="ORF">DPMN_102696</name>
</gene>
<evidence type="ECO:0000313" key="9">
    <source>
        <dbReference type="EMBL" id="KAH3859875.1"/>
    </source>
</evidence>
<dbReference type="PANTHER" id="PTHR48438:SF1">
    <property type="entry name" value="ALPHA-(1,3)-FUCOSYLTRANSFERASE C-RELATED"/>
    <property type="match status" value="1"/>
</dbReference>
<evidence type="ECO:0000256" key="6">
    <source>
        <dbReference type="ARBA" id="ARBA00023034"/>
    </source>
</evidence>
<dbReference type="Pfam" id="PF00852">
    <property type="entry name" value="Glyco_transf_10"/>
    <property type="match status" value="1"/>
</dbReference>
<dbReference type="InterPro" id="IPR038577">
    <property type="entry name" value="GT10-like_C_sf"/>
</dbReference>
<dbReference type="SUPFAM" id="SSF53756">
    <property type="entry name" value="UDP-Glycosyltransferase/glycogen phosphorylase"/>
    <property type="match status" value="1"/>
</dbReference>
<evidence type="ECO:0000256" key="5">
    <source>
        <dbReference type="ARBA" id="ARBA00022679"/>
    </source>
</evidence>
<dbReference type="InterPro" id="IPR055270">
    <property type="entry name" value="Glyco_tran_10_C"/>
</dbReference>
<keyword evidence="4 7" id="KW-0328">Glycosyltransferase</keyword>
<evidence type="ECO:0000313" key="10">
    <source>
        <dbReference type="Proteomes" id="UP000828390"/>
    </source>
</evidence>
<dbReference type="GO" id="GO:0000139">
    <property type="term" value="C:Golgi membrane"/>
    <property type="evidence" value="ECO:0007669"/>
    <property type="project" value="UniProtKB-SubCell"/>
</dbReference>
<keyword evidence="10" id="KW-1185">Reference proteome</keyword>
<keyword evidence="5 7" id="KW-0808">Transferase</keyword>
<keyword evidence="7" id="KW-0812">Transmembrane</keyword>